<dbReference type="Pfam" id="PF10135">
    <property type="entry name" value="Rod-binding"/>
    <property type="match status" value="1"/>
</dbReference>
<evidence type="ECO:0000259" key="2">
    <source>
        <dbReference type="Pfam" id="PF10135"/>
    </source>
</evidence>
<evidence type="ECO:0000313" key="4">
    <source>
        <dbReference type="Proteomes" id="UP000176562"/>
    </source>
</evidence>
<keyword evidence="4" id="KW-1185">Reference proteome</keyword>
<dbReference type="KEGG" id="rhp:LPB142_16755"/>
<dbReference type="Proteomes" id="UP000176562">
    <property type="component" value="Chromosome"/>
</dbReference>
<dbReference type="EMBL" id="CP017781">
    <property type="protein sequence ID" value="AOZ71151.1"/>
    <property type="molecule type" value="Genomic_DNA"/>
</dbReference>
<reference evidence="3 4" key="1">
    <citation type="submission" date="2016-10" db="EMBL/GenBank/DDBJ databases">
        <title>Rhodobacter sp. LPB0142, isolated from sea water.</title>
        <authorList>
            <person name="Kim E."/>
            <person name="Yi H."/>
        </authorList>
    </citation>
    <scope>NUCLEOTIDE SEQUENCE [LARGE SCALE GENOMIC DNA]</scope>
    <source>
        <strain evidence="3 4">LPB0142</strain>
    </source>
</reference>
<proteinExistence type="predicted"/>
<dbReference type="STRING" id="1850250.LPB142_16755"/>
<organism evidence="3 4">
    <name type="scientific">Rhodobacter xanthinilyticus</name>
    <dbReference type="NCBI Taxonomy" id="1850250"/>
    <lineage>
        <taxon>Bacteria</taxon>
        <taxon>Pseudomonadati</taxon>
        <taxon>Pseudomonadota</taxon>
        <taxon>Alphaproteobacteria</taxon>
        <taxon>Rhodobacterales</taxon>
        <taxon>Rhodobacter group</taxon>
        <taxon>Rhodobacter</taxon>
    </lineage>
</organism>
<accession>A0A1D9MGX6</accession>
<sequence length="95" mass="9857">MEVRPTQPPATPRTGPPGDEAQMRAAAMDLEASFLAEMLTCAGLGKSSDMFGGGVGEEQFSSFLVQEQAKQMARAGGIGLAETIFNALQKGATHG</sequence>
<feature type="domain" description="Flagellar protein FlgJ N-terminal" evidence="2">
    <location>
        <begin position="45"/>
        <end position="85"/>
    </location>
</feature>
<gene>
    <name evidence="3" type="ORF">LPB142_16755</name>
</gene>
<name>A0A1D9MGX6_9RHOB</name>
<dbReference type="AlphaFoldDB" id="A0A1D9MGX6"/>
<protein>
    <recommendedName>
        <fullName evidence="2">Flagellar protein FlgJ N-terminal domain-containing protein</fullName>
    </recommendedName>
</protein>
<feature type="region of interest" description="Disordered" evidence="1">
    <location>
        <begin position="1"/>
        <end position="20"/>
    </location>
</feature>
<evidence type="ECO:0000313" key="3">
    <source>
        <dbReference type="EMBL" id="AOZ71151.1"/>
    </source>
</evidence>
<dbReference type="InterPro" id="IPR019301">
    <property type="entry name" value="Flagellar_prot_FlgJ_N"/>
</dbReference>
<evidence type="ECO:0000256" key="1">
    <source>
        <dbReference type="SAM" id="MobiDB-lite"/>
    </source>
</evidence>
<feature type="compositionally biased region" description="Pro residues" evidence="1">
    <location>
        <begin position="1"/>
        <end position="15"/>
    </location>
</feature>